<proteinExistence type="predicted"/>
<keyword evidence="5" id="KW-1185">Reference proteome</keyword>
<reference evidence="4 5" key="1">
    <citation type="submission" date="2020-04" db="EMBL/GenBank/DDBJ databases">
        <title>Perkinsus chesapeaki whole genome sequence.</title>
        <authorList>
            <person name="Bogema D.R."/>
        </authorList>
    </citation>
    <scope>NUCLEOTIDE SEQUENCE [LARGE SCALE GENOMIC DNA]</scope>
    <source>
        <strain evidence="4">ATCC PRA-425</strain>
    </source>
</reference>
<feature type="repeat" description="WD" evidence="3">
    <location>
        <begin position="115"/>
        <end position="156"/>
    </location>
</feature>
<evidence type="ECO:0000256" key="2">
    <source>
        <dbReference type="ARBA" id="ARBA00022737"/>
    </source>
</evidence>
<dbReference type="SUPFAM" id="SSF50978">
    <property type="entry name" value="WD40 repeat-like"/>
    <property type="match status" value="1"/>
</dbReference>
<dbReference type="PROSITE" id="PS00678">
    <property type="entry name" value="WD_REPEATS_1"/>
    <property type="match status" value="1"/>
</dbReference>
<dbReference type="InterPro" id="IPR015943">
    <property type="entry name" value="WD40/YVTN_repeat-like_dom_sf"/>
</dbReference>
<dbReference type="Pfam" id="PF00400">
    <property type="entry name" value="WD40"/>
    <property type="match status" value="2"/>
</dbReference>
<evidence type="ECO:0000256" key="3">
    <source>
        <dbReference type="PROSITE-ProRule" id="PRU00221"/>
    </source>
</evidence>
<dbReference type="InterPro" id="IPR019775">
    <property type="entry name" value="WD40_repeat_CS"/>
</dbReference>
<evidence type="ECO:0000313" key="5">
    <source>
        <dbReference type="Proteomes" id="UP000591131"/>
    </source>
</evidence>
<dbReference type="PANTHER" id="PTHR19869">
    <property type="entry name" value="SPERMATID WD-REPEAT PROTEIN"/>
    <property type="match status" value="1"/>
</dbReference>
<dbReference type="OrthoDB" id="6262491at2759"/>
<dbReference type="InterPro" id="IPR040066">
    <property type="entry name" value="WDR31"/>
</dbReference>
<dbReference type="PROSITE" id="PS50082">
    <property type="entry name" value="WD_REPEATS_2"/>
    <property type="match status" value="1"/>
</dbReference>
<dbReference type="PANTHER" id="PTHR19869:SF1">
    <property type="entry name" value="WD REPEAT-CONTAINING PROTEIN 31"/>
    <property type="match status" value="1"/>
</dbReference>
<dbReference type="AlphaFoldDB" id="A0A7J6MZZ6"/>
<evidence type="ECO:0000256" key="1">
    <source>
        <dbReference type="ARBA" id="ARBA00022574"/>
    </source>
</evidence>
<dbReference type="SMART" id="SM00320">
    <property type="entry name" value="WD40"/>
    <property type="match status" value="4"/>
</dbReference>
<dbReference type="EMBL" id="JAAPAO010000018">
    <property type="protein sequence ID" value="KAF4677198.1"/>
    <property type="molecule type" value="Genomic_DNA"/>
</dbReference>
<dbReference type="Proteomes" id="UP000591131">
    <property type="component" value="Unassembled WGS sequence"/>
</dbReference>
<accession>A0A7J6MZZ6</accession>
<evidence type="ECO:0000313" key="4">
    <source>
        <dbReference type="EMBL" id="KAF4677198.1"/>
    </source>
</evidence>
<name>A0A7J6MZZ6_PERCH</name>
<keyword evidence="2" id="KW-0677">Repeat</keyword>
<keyword evidence="1 3" id="KW-0853">WD repeat</keyword>
<dbReference type="PROSITE" id="PS50294">
    <property type="entry name" value="WD_REPEATS_REGION"/>
    <property type="match status" value="1"/>
</dbReference>
<dbReference type="InterPro" id="IPR036322">
    <property type="entry name" value="WD40_repeat_dom_sf"/>
</dbReference>
<protein>
    <submittedName>
        <fullName evidence="4">WD domain, G-beta repeat</fullName>
    </submittedName>
</protein>
<gene>
    <name evidence="4" type="primary">WDR31</name>
    <name evidence="4" type="ORF">FOL47_002761</name>
</gene>
<organism evidence="4 5">
    <name type="scientific">Perkinsus chesapeaki</name>
    <name type="common">Clam parasite</name>
    <name type="synonym">Perkinsus andrewsi</name>
    <dbReference type="NCBI Taxonomy" id="330153"/>
    <lineage>
        <taxon>Eukaryota</taxon>
        <taxon>Sar</taxon>
        <taxon>Alveolata</taxon>
        <taxon>Perkinsozoa</taxon>
        <taxon>Perkinsea</taxon>
        <taxon>Perkinsida</taxon>
        <taxon>Perkinsidae</taxon>
        <taxon>Perkinsus</taxon>
    </lineage>
</organism>
<dbReference type="InterPro" id="IPR001680">
    <property type="entry name" value="WD40_rpt"/>
</dbReference>
<sequence length="370" mass="40352">MLCCSGLCQSHDEYEQDEDRNKLDAMKVSIGDIVSSLTFLEAHSRLILAGVDNYGLSVCDCDQWQELYHLQCHKGTINEVVTVSDDCFLACSADSTVSLWSSCTRGQAPVQKGTLVGHELSVASVAGCAKSGVVVTGGRDCRVVVWDLESMKEVSSNWIPRNVVTRVRILPQSTLVVQLSEDLQFRVWDPRVGGHASMVYSSPCGPDQLVSCAVGEDESSYVVCGSKGFSTDQCMVKIFDPRSSWREIPLSPQVSFESTVEGICYLRGSDTVMAVSKGGEIALLNTSTLEMIQRWTLGDGSPLAVTSVACCKEWIGIGSYGMNNVARMYKCDLLDMFPWKPAMVAEGYVMTDWDSIVSSWGNFVARDCGG</sequence>
<comment type="caution">
    <text evidence="4">The sequence shown here is derived from an EMBL/GenBank/DDBJ whole genome shotgun (WGS) entry which is preliminary data.</text>
</comment>
<dbReference type="Gene3D" id="2.130.10.10">
    <property type="entry name" value="YVTN repeat-like/Quinoprotein amine dehydrogenase"/>
    <property type="match status" value="2"/>
</dbReference>